<name>A0A4Z2D6T9_SCHJA</name>
<dbReference type="SUPFAM" id="SSF57863">
    <property type="entry name" value="ArfGap/RecO-like zinc finger"/>
    <property type="match status" value="1"/>
</dbReference>
<evidence type="ECO:0000256" key="4">
    <source>
        <dbReference type="PROSITE-ProRule" id="PRU00288"/>
    </source>
</evidence>
<evidence type="ECO:0000313" key="8">
    <source>
        <dbReference type="EMBL" id="TNN12194.1"/>
    </source>
</evidence>
<dbReference type="PANTHER" id="PTHR46097">
    <property type="entry name" value="G PROTEIN-COUPLED RECEPTOR KINASE INTERACTING ARFGAP"/>
    <property type="match status" value="1"/>
</dbReference>
<evidence type="ECO:0000256" key="2">
    <source>
        <dbReference type="ARBA" id="ARBA00022833"/>
    </source>
</evidence>
<dbReference type="InterPro" id="IPR038508">
    <property type="entry name" value="ArfGAP_dom_sf"/>
</dbReference>
<dbReference type="InterPro" id="IPR002110">
    <property type="entry name" value="Ankyrin_rpt"/>
</dbReference>
<evidence type="ECO:0000256" key="1">
    <source>
        <dbReference type="ARBA" id="ARBA00022723"/>
    </source>
</evidence>
<dbReference type="SUPFAM" id="SSF48403">
    <property type="entry name" value="Ankyrin repeat"/>
    <property type="match status" value="1"/>
</dbReference>
<feature type="region of interest" description="Disordered" evidence="6">
    <location>
        <begin position="775"/>
        <end position="803"/>
    </location>
</feature>
<dbReference type="InterPro" id="IPR013724">
    <property type="entry name" value="GIT_SHD"/>
</dbReference>
<dbReference type="InterPro" id="IPR047161">
    <property type="entry name" value="GIT-like"/>
</dbReference>
<dbReference type="GO" id="GO:0098793">
    <property type="term" value="C:presynapse"/>
    <property type="evidence" value="ECO:0007669"/>
    <property type="project" value="GOC"/>
</dbReference>
<dbReference type="Pfam" id="PF08518">
    <property type="entry name" value="GIT_SHD"/>
    <property type="match status" value="1"/>
</dbReference>
<evidence type="ECO:0000259" key="7">
    <source>
        <dbReference type="PROSITE" id="PS50115"/>
    </source>
</evidence>
<feature type="region of interest" description="Disordered" evidence="6">
    <location>
        <begin position="88"/>
        <end position="108"/>
    </location>
</feature>
<dbReference type="PROSITE" id="PS50297">
    <property type="entry name" value="ANK_REP_REGION"/>
    <property type="match status" value="1"/>
</dbReference>
<dbReference type="Pfam" id="PF01412">
    <property type="entry name" value="ArfGap"/>
    <property type="match status" value="1"/>
</dbReference>
<feature type="domain" description="Arf-GAP" evidence="7">
    <location>
        <begin position="1"/>
        <end position="119"/>
    </location>
</feature>
<dbReference type="GO" id="GO:0008277">
    <property type="term" value="P:regulation of G protein-coupled receptor signaling pathway"/>
    <property type="evidence" value="ECO:0007669"/>
    <property type="project" value="TreeGrafter"/>
</dbReference>
<organism evidence="8 9">
    <name type="scientific">Schistosoma japonicum</name>
    <name type="common">Blood fluke</name>
    <dbReference type="NCBI Taxonomy" id="6182"/>
    <lineage>
        <taxon>Eukaryota</taxon>
        <taxon>Metazoa</taxon>
        <taxon>Spiralia</taxon>
        <taxon>Lophotrochozoa</taxon>
        <taxon>Platyhelminthes</taxon>
        <taxon>Trematoda</taxon>
        <taxon>Digenea</taxon>
        <taxon>Strigeidida</taxon>
        <taxon>Schistosomatoidea</taxon>
        <taxon>Schistosomatidae</taxon>
        <taxon>Schistosoma</taxon>
    </lineage>
</organism>
<sequence length="957" mass="106157">MHAQADLCADCNASSPQWASVNRGVLLCDECSSIHRHLGRHISQVKHLEKSRWRPSQLSMVHYLASAGANGYWEHILYEPMLTGPNSDNRTSKLLQPHKKPLPTDPMHPTKADFIREKYLFLGFFKKPRNINQDDLNQQLHASVRTGVLETSLYLLALGANPNFLHSVKGTAPIHVACQYGQIGQVELLLAYGADICIRDSSGKTVIDLALDKALALSESITPVDTMKTMSHEEKLQLAWSSMVDLLVSAYYDLTDSLAFFLTRHVPDHKAAFFGETLRNTNYNSDGIPIISNHSKLSIITNNEIINGHFLISTSLIHESNGPPSVTKPMKFKLTSSGLPTVSNAEKTDDQDDWITKAREKLSNLSNTAFSDLCIDVYDEADRRLTNSFLENHDTLNNNDNNSAKHSNDYRIFNGCNIDDNSSDTNNGLHNGVTKESASVIHSVPIPPPHKKTTTLQPHQAATSMTSLTLFFLPPNTTYSPVRNQARQKLGHVLTEASIRLLPLFLPLTRLNTANTASEVSSKKPQKPQHSYTDYFNSTEQQQQLNEFIATRTRNCPLPALPAPSKTRNNNNDAHDVERLHSTNISDISSSPSNSSCDDLSKRLKNQCTNISQEPFISKDLSLDHKHSQLPLSASSSPVIVKNKSSLKKLGRSRDDPVYDQVAGEVDVNGKNPSNVQTVSSHDHNTLSVNTEETGLSNQQTLIESSFVDHSNTSLVSPPSTRRESDHQVQQQQHEGDDDESDSIGQIPPITSRPGPLPGSRRLHLSHTGRIVQHRASVPTTSTTATTASDTTGCGSNPTSLSESTTSIVKSSESSKNATLHSLMNPLSAENANDSRNHLFQSHTHYHHSEPCCVAARNEVERLRKENTELKVQLYDLQNSKDIVEQRLEDLEGRMIQLDSVVQTLKEEKQSSWSILCEISLRYLFGLFITIFVSNTADFLHFAASQLVCRCLLLSVH</sequence>
<dbReference type="AlphaFoldDB" id="A0A4Z2D6T9"/>
<feature type="compositionally biased region" description="Polar residues" evidence="6">
    <location>
        <begin position="671"/>
        <end position="685"/>
    </location>
</feature>
<feature type="compositionally biased region" description="Polar residues" evidence="6">
    <location>
        <begin position="706"/>
        <end position="720"/>
    </location>
</feature>
<dbReference type="InterPro" id="IPR001164">
    <property type="entry name" value="ArfGAP_dom"/>
</dbReference>
<evidence type="ECO:0000256" key="6">
    <source>
        <dbReference type="SAM" id="MobiDB-lite"/>
    </source>
</evidence>
<dbReference type="Gene3D" id="1.25.40.20">
    <property type="entry name" value="Ankyrin repeat-containing domain"/>
    <property type="match status" value="1"/>
</dbReference>
<dbReference type="Pfam" id="PF12796">
    <property type="entry name" value="Ank_2"/>
    <property type="match status" value="1"/>
</dbReference>
<dbReference type="PROSITE" id="PS50088">
    <property type="entry name" value="ANK_REPEAT"/>
    <property type="match status" value="1"/>
</dbReference>
<dbReference type="Proteomes" id="UP000311919">
    <property type="component" value="Unassembled WGS sequence"/>
</dbReference>
<dbReference type="InterPro" id="IPR036770">
    <property type="entry name" value="Ankyrin_rpt-contain_sf"/>
</dbReference>
<dbReference type="SMART" id="SM00248">
    <property type="entry name" value="ANK"/>
    <property type="match status" value="2"/>
</dbReference>
<feature type="compositionally biased region" description="Low complexity" evidence="6">
    <location>
        <begin position="780"/>
        <end position="792"/>
    </location>
</feature>
<comment type="caution">
    <text evidence="8">The sequence shown here is derived from an EMBL/GenBank/DDBJ whole genome shotgun (WGS) entry which is preliminary data.</text>
</comment>
<dbReference type="EMBL" id="SKCS01000253">
    <property type="protein sequence ID" value="TNN12194.1"/>
    <property type="molecule type" value="Genomic_DNA"/>
</dbReference>
<keyword evidence="3" id="KW-0040">ANK repeat</keyword>
<dbReference type="CDD" id="cd08833">
    <property type="entry name" value="ArfGap_GIT"/>
    <property type="match status" value="1"/>
</dbReference>
<feature type="region of interest" description="Disordered" evidence="6">
    <location>
        <begin position="706"/>
        <end position="763"/>
    </location>
</feature>
<gene>
    <name evidence="8" type="ORF">EWB00_003971</name>
</gene>
<evidence type="ECO:0000313" key="9">
    <source>
        <dbReference type="Proteomes" id="UP000311919"/>
    </source>
</evidence>
<dbReference type="GO" id="GO:0036465">
    <property type="term" value="P:synaptic vesicle recycling"/>
    <property type="evidence" value="ECO:0007669"/>
    <property type="project" value="TreeGrafter"/>
</dbReference>
<dbReference type="PROSITE" id="PS50115">
    <property type="entry name" value="ARFGAP"/>
    <property type="match status" value="1"/>
</dbReference>
<proteinExistence type="predicted"/>
<protein>
    <submittedName>
        <fullName evidence="8">ARF GTPase-activating protein</fullName>
    </submittedName>
</protein>
<dbReference type="STRING" id="6182.A0A4Z2D6T9"/>
<dbReference type="InterPro" id="IPR037278">
    <property type="entry name" value="ARFGAP/RecO"/>
</dbReference>
<keyword evidence="9" id="KW-1185">Reference proteome</keyword>
<dbReference type="PANTHER" id="PTHR46097:SF3">
    <property type="entry name" value="ARF GTPASE-ACTIVATING PROTEIN GIT"/>
    <property type="match status" value="1"/>
</dbReference>
<feature type="repeat" description="ANK" evidence="3">
    <location>
        <begin position="169"/>
        <end position="201"/>
    </location>
</feature>
<dbReference type="SMART" id="SM00105">
    <property type="entry name" value="ArfGap"/>
    <property type="match status" value="1"/>
</dbReference>
<evidence type="ECO:0000256" key="5">
    <source>
        <dbReference type="SAM" id="Coils"/>
    </source>
</evidence>
<accession>A0A4Z2D6T9</accession>
<dbReference type="GO" id="GO:0005096">
    <property type="term" value="F:GTPase activator activity"/>
    <property type="evidence" value="ECO:0007669"/>
    <property type="project" value="InterPro"/>
</dbReference>
<keyword evidence="2" id="KW-0862">Zinc</keyword>
<feature type="region of interest" description="Disordered" evidence="6">
    <location>
        <begin position="665"/>
        <end position="685"/>
    </location>
</feature>
<dbReference type="PRINTS" id="PR00405">
    <property type="entry name" value="REVINTRACTNG"/>
</dbReference>
<feature type="coiled-coil region" evidence="5">
    <location>
        <begin position="853"/>
        <end position="908"/>
    </location>
</feature>
<dbReference type="GO" id="GO:0008270">
    <property type="term" value="F:zinc ion binding"/>
    <property type="evidence" value="ECO:0007669"/>
    <property type="project" value="UniProtKB-KW"/>
</dbReference>
<dbReference type="SMART" id="SM00555">
    <property type="entry name" value="GIT"/>
    <property type="match status" value="1"/>
</dbReference>
<dbReference type="Gene3D" id="1.10.220.150">
    <property type="entry name" value="Arf GTPase activating protein"/>
    <property type="match status" value="1"/>
</dbReference>
<evidence type="ECO:0000256" key="3">
    <source>
        <dbReference type="PROSITE-ProRule" id="PRU00023"/>
    </source>
</evidence>
<keyword evidence="4" id="KW-0863">Zinc-finger</keyword>
<dbReference type="GO" id="GO:0031267">
    <property type="term" value="F:small GTPase binding"/>
    <property type="evidence" value="ECO:0007669"/>
    <property type="project" value="TreeGrafter"/>
</dbReference>
<reference evidence="8 9" key="1">
    <citation type="submission" date="2019-03" db="EMBL/GenBank/DDBJ databases">
        <title>An improved genome assembly of the fluke Schistosoma japonicum.</title>
        <authorList>
            <person name="Hu W."/>
            <person name="Luo F."/>
            <person name="Yin M."/>
            <person name="Mo X."/>
            <person name="Sun C."/>
            <person name="Wu Q."/>
            <person name="Zhu B."/>
            <person name="Xiang M."/>
            <person name="Wang J."/>
            <person name="Wang Y."/>
            <person name="Zhang T."/>
            <person name="Xu B."/>
            <person name="Zheng H."/>
            <person name="Feng Z."/>
        </authorList>
    </citation>
    <scope>NUCLEOTIDE SEQUENCE [LARGE SCALE GENOMIC DNA]</scope>
    <source>
        <strain evidence="8">HuSjv2</strain>
        <tissue evidence="8">Worms</tissue>
    </source>
</reference>
<keyword evidence="1" id="KW-0479">Metal-binding</keyword>
<keyword evidence="5" id="KW-0175">Coiled coil</keyword>
<dbReference type="GO" id="GO:0007420">
    <property type="term" value="P:brain development"/>
    <property type="evidence" value="ECO:0007669"/>
    <property type="project" value="InterPro"/>
</dbReference>
<dbReference type="GO" id="GO:0032012">
    <property type="term" value="P:regulation of ARF protein signal transduction"/>
    <property type="evidence" value="ECO:0007669"/>
    <property type="project" value="InterPro"/>
</dbReference>
<dbReference type="OrthoDB" id="5588096at2759"/>